<keyword evidence="1" id="KW-0472">Membrane</keyword>
<dbReference type="AlphaFoldDB" id="A0A518IB14"/>
<dbReference type="KEGG" id="gfm:Enr17x_23360"/>
<sequence>MKIKKRIFHFVFFTLTFFTSVFLILIVFFDICDLSSFPAPYGMLILTVSFFGSVALPMIVVIILPGED</sequence>
<accession>A0A518IB14</accession>
<feature type="transmembrane region" description="Helical" evidence="1">
    <location>
        <begin position="41"/>
        <end position="64"/>
    </location>
</feature>
<evidence type="ECO:0000256" key="1">
    <source>
        <dbReference type="SAM" id="Phobius"/>
    </source>
</evidence>
<evidence type="ECO:0000313" key="3">
    <source>
        <dbReference type="Proteomes" id="UP000318313"/>
    </source>
</evidence>
<dbReference type="EMBL" id="CP037452">
    <property type="protein sequence ID" value="QDV50298.1"/>
    <property type="molecule type" value="Genomic_DNA"/>
</dbReference>
<reference evidence="2 3" key="1">
    <citation type="submission" date="2019-03" db="EMBL/GenBank/DDBJ databases">
        <title>Deep-cultivation of Planctomycetes and their phenomic and genomic characterization uncovers novel biology.</title>
        <authorList>
            <person name="Wiegand S."/>
            <person name="Jogler M."/>
            <person name="Boedeker C."/>
            <person name="Pinto D."/>
            <person name="Vollmers J."/>
            <person name="Rivas-Marin E."/>
            <person name="Kohn T."/>
            <person name="Peeters S.H."/>
            <person name="Heuer A."/>
            <person name="Rast P."/>
            <person name="Oberbeckmann S."/>
            <person name="Bunk B."/>
            <person name="Jeske O."/>
            <person name="Meyerdierks A."/>
            <person name="Storesund J.E."/>
            <person name="Kallscheuer N."/>
            <person name="Luecker S."/>
            <person name="Lage O.M."/>
            <person name="Pohl T."/>
            <person name="Merkel B.J."/>
            <person name="Hornburger P."/>
            <person name="Mueller R.-W."/>
            <person name="Bruemmer F."/>
            <person name="Labrenz M."/>
            <person name="Spormann A.M."/>
            <person name="Op den Camp H."/>
            <person name="Overmann J."/>
            <person name="Amann R."/>
            <person name="Jetten M.S.M."/>
            <person name="Mascher T."/>
            <person name="Medema M.H."/>
            <person name="Devos D.P."/>
            <person name="Kaster A.-K."/>
            <person name="Ovreas L."/>
            <person name="Rohde M."/>
            <person name="Galperin M.Y."/>
            <person name="Jogler C."/>
        </authorList>
    </citation>
    <scope>NUCLEOTIDE SEQUENCE [LARGE SCALE GENOMIC DNA]</scope>
    <source>
        <strain evidence="2 3">Enr17</strain>
    </source>
</reference>
<dbReference type="Proteomes" id="UP000318313">
    <property type="component" value="Chromosome"/>
</dbReference>
<keyword evidence="3" id="KW-1185">Reference proteome</keyword>
<keyword evidence="1" id="KW-1133">Transmembrane helix</keyword>
<evidence type="ECO:0000313" key="2">
    <source>
        <dbReference type="EMBL" id="QDV50298.1"/>
    </source>
</evidence>
<proteinExistence type="predicted"/>
<name>A0A518IB14_9PLAN</name>
<organism evidence="2 3">
    <name type="scientific">Gimesia fumaroli</name>
    <dbReference type="NCBI Taxonomy" id="2527976"/>
    <lineage>
        <taxon>Bacteria</taxon>
        <taxon>Pseudomonadati</taxon>
        <taxon>Planctomycetota</taxon>
        <taxon>Planctomycetia</taxon>
        <taxon>Planctomycetales</taxon>
        <taxon>Planctomycetaceae</taxon>
        <taxon>Gimesia</taxon>
    </lineage>
</organism>
<keyword evidence="1" id="KW-0812">Transmembrane</keyword>
<feature type="transmembrane region" description="Helical" evidence="1">
    <location>
        <begin position="7"/>
        <end position="29"/>
    </location>
</feature>
<protein>
    <submittedName>
        <fullName evidence="2">Uncharacterized protein</fullName>
    </submittedName>
</protein>
<gene>
    <name evidence="2" type="ORF">Enr17x_23360</name>
</gene>